<protein>
    <recommendedName>
        <fullName evidence="4">Ig-like domain-containing protein</fullName>
    </recommendedName>
</protein>
<feature type="transmembrane region" description="Helical" evidence="2">
    <location>
        <begin position="235"/>
        <end position="260"/>
    </location>
</feature>
<feature type="domain" description="Ig-like" evidence="4">
    <location>
        <begin position="143"/>
        <end position="228"/>
    </location>
</feature>
<keyword evidence="2" id="KW-0472">Membrane</keyword>
<evidence type="ECO:0000256" key="2">
    <source>
        <dbReference type="SAM" id="Phobius"/>
    </source>
</evidence>
<sequence>MNAVQLTLWTSILTALAVLNESLELRLEMPPKRTVAVGNSVILTGKISIPQGAELASVTWTKKRDGLILMYTNSGIFPKPQYENRIGFKNSKMAGDVSIYINDTKLTDTDTYTCIVAISLPGDGNKLISGETALFVRVPPSPPKCTIAAGSQYVGSNVTLRCHSEKGEPAPNYSWTWTTSRTKPTLRRGLSVKQGNLILTNLNETMSGLYTCKSENEVGNASCSIQLAVLTPSNAGIIAGAFFGVLFGICLIIALVICCCKHQKREAEKEEEPANEIKVDAQAPIGNTWTKSGSSDIISKNGTLSSVSSTMHVYKPYPSKPPSDVASTITAMGVNGTGSYKRPNNPRKSADSVSVRSSPGKSAPSYASVVNTHYSHPPPAWQNGVQTQAPRQVPRLSSMSPSNLTRMGAVPVMVPAQSQTGSLV</sequence>
<dbReference type="CDD" id="cd00096">
    <property type="entry name" value="Ig"/>
    <property type="match status" value="1"/>
</dbReference>
<dbReference type="OrthoDB" id="10041737at2759"/>
<feature type="compositionally biased region" description="Polar residues" evidence="1">
    <location>
        <begin position="351"/>
        <end position="360"/>
    </location>
</feature>
<comment type="caution">
    <text evidence="5">The sequence shown here is derived from an EMBL/GenBank/DDBJ whole genome shotgun (WGS) entry which is preliminary data.</text>
</comment>
<evidence type="ECO:0000259" key="4">
    <source>
        <dbReference type="PROSITE" id="PS50835"/>
    </source>
</evidence>
<feature type="signal peptide" evidence="3">
    <location>
        <begin position="1"/>
        <end position="22"/>
    </location>
</feature>
<dbReference type="InterPro" id="IPR013783">
    <property type="entry name" value="Ig-like_fold"/>
</dbReference>
<organism evidence="5 6">
    <name type="scientific">Chiloscyllium punctatum</name>
    <name type="common">Brownbanded bambooshark</name>
    <name type="synonym">Hemiscyllium punctatum</name>
    <dbReference type="NCBI Taxonomy" id="137246"/>
    <lineage>
        <taxon>Eukaryota</taxon>
        <taxon>Metazoa</taxon>
        <taxon>Chordata</taxon>
        <taxon>Craniata</taxon>
        <taxon>Vertebrata</taxon>
        <taxon>Chondrichthyes</taxon>
        <taxon>Elasmobranchii</taxon>
        <taxon>Galeomorphii</taxon>
        <taxon>Galeoidea</taxon>
        <taxon>Orectolobiformes</taxon>
        <taxon>Hemiscylliidae</taxon>
        <taxon>Chiloscyllium</taxon>
    </lineage>
</organism>
<dbReference type="InterPro" id="IPR013106">
    <property type="entry name" value="Ig_V-set"/>
</dbReference>
<dbReference type="GO" id="GO:0098632">
    <property type="term" value="F:cell-cell adhesion mediator activity"/>
    <property type="evidence" value="ECO:0007669"/>
    <property type="project" value="TreeGrafter"/>
</dbReference>
<feature type="region of interest" description="Disordered" evidence="1">
    <location>
        <begin position="318"/>
        <end position="367"/>
    </location>
</feature>
<gene>
    <name evidence="5" type="ORF">chiPu_0006343</name>
</gene>
<proteinExistence type="predicted"/>
<dbReference type="GO" id="GO:0005886">
    <property type="term" value="C:plasma membrane"/>
    <property type="evidence" value="ECO:0007669"/>
    <property type="project" value="TreeGrafter"/>
</dbReference>
<dbReference type="InterPro" id="IPR042757">
    <property type="entry name" value="ESAM"/>
</dbReference>
<dbReference type="STRING" id="137246.A0A401SBY0"/>
<dbReference type="InterPro" id="IPR003599">
    <property type="entry name" value="Ig_sub"/>
</dbReference>
<evidence type="ECO:0000313" key="5">
    <source>
        <dbReference type="EMBL" id="GCC27917.1"/>
    </source>
</evidence>
<dbReference type="SMART" id="SM00409">
    <property type="entry name" value="IG"/>
    <property type="match status" value="2"/>
</dbReference>
<keyword evidence="2" id="KW-0812">Transmembrane</keyword>
<dbReference type="GO" id="GO:0007156">
    <property type="term" value="P:homophilic cell adhesion via plasma membrane adhesion molecules"/>
    <property type="evidence" value="ECO:0007669"/>
    <property type="project" value="TreeGrafter"/>
</dbReference>
<dbReference type="PANTHER" id="PTHR44549:SF1">
    <property type="entry name" value="ENDOTHELIAL CELL-SELECTIVE ADHESION MOLECULE"/>
    <property type="match status" value="1"/>
</dbReference>
<dbReference type="SUPFAM" id="SSF48726">
    <property type="entry name" value="Immunoglobulin"/>
    <property type="match status" value="2"/>
</dbReference>
<dbReference type="Proteomes" id="UP000287033">
    <property type="component" value="Unassembled WGS sequence"/>
</dbReference>
<evidence type="ECO:0000313" key="6">
    <source>
        <dbReference type="Proteomes" id="UP000287033"/>
    </source>
</evidence>
<dbReference type="PANTHER" id="PTHR44549">
    <property type="entry name" value="ENDOTHELIAL CELL-SELECTIVE ADHESION MOLECULE"/>
    <property type="match status" value="1"/>
</dbReference>
<dbReference type="Pfam" id="PF13927">
    <property type="entry name" value="Ig_3"/>
    <property type="match status" value="1"/>
</dbReference>
<dbReference type="EMBL" id="BEZZ01000183">
    <property type="protein sequence ID" value="GCC27917.1"/>
    <property type="molecule type" value="Genomic_DNA"/>
</dbReference>
<dbReference type="SMART" id="SM00408">
    <property type="entry name" value="IGc2"/>
    <property type="match status" value="1"/>
</dbReference>
<name>A0A401SBY0_CHIPU</name>
<keyword evidence="3" id="KW-0732">Signal</keyword>
<keyword evidence="6" id="KW-1185">Reference proteome</keyword>
<keyword evidence="2" id="KW-1133">Transmembrane helix</keyword>
<feature type="chain" id="PRO_5019272998" description="Ig-like domain-containing protein" evidence="3">
    <location>
        <begin position="23"/>
        <end position="424"/>
    </location>
</feature>
<dbReference type="InterPro" id="IPR003598">
    <property type="entry name" value="Ig_sub2"/>
</dbReference>
<dbReference type="Pfam" id="PF07686">
    <property type="entry name" value="V-set"/>
    <property type="match status" value="1"/>
</dbReference>
<evidence type="ECO:0000256" key="1">
    <source>
        <dbReference type="SAM" id="MobiDB-lite"/>
    </source>
</evidence>
<reference evidence="5 6" key="1">
    <citation type="journal article" date="2018" name="Nat. Ecol. Evol.">
        <title>Shark genomes provide insights into elasmobranch evolution and the origin of vertebrates.</title>
        <authorList>
            <person name="Hara Y"/>
            <person name="Yamaguchi K"/>
            <person name="Onimaru K"/>
            <person name="Kadota M"/>
            <person name="Koyanagi M"/>
            <person name="Keeley SD"/>
            <person name="Tatsumi K"/>
            <person name="Tanaka K"/>
            <person name="Motone F"/>
            <person name="Kageyama Y"/>
            <person name="Nozu R"/>
            <person name="Adachi N"/>
            <person name="Nishimura O"/>
            <person name="Nakagawa R"/>
            <person name="Tanegashima C"/>
            <person name="Kiyatake I"/>
            <person name="Matsumoto R"/>
            <person name="Murakumo K"/>
            <person name="Nishida K"/>
            <person name="Terakita A"/>
            <person name="Kuratani S"/>
            <person name="Sato K"/>
            <person name="Hyodo S Kuraku.S."/>
        </authorList>
    </citation>
    <scope>NUCLEOTIDE SEQUENCE [LARGE SCALE GENOMIC DNA]</scope>
</reference>
<dbReference type="AlphaFoldDB" id="A0A401SBY0"/>
<evidence type="ECO:0000256" key="3">
    <source>
        <dbReference type="SAM" id="SignalP"/>
    </source>
</evidence>
<dbReference type="InterPro" id="IPR007110">
    <property type="entry name" value="Ig-like_dom"/>
</dbReference>
<dbReference type="PROSITE" id="PS50835">
    <property type="entry name" value="IG_LIKE"/>
    <property type="match status" value="1"/>
</dbReference>
<dbReference type="OMA" id="VWANIQM"/>
<dbReference type="Gene3D" id="2.60.40.10">
    <property type="entry name" value="Immunoglobulins"/>
    <property type="match status" value="2"/>
</dbReference>
<dbReference type="GO" id="GO:0005912">
    <property type="term" value="C:adherens junction"/>
    <property type="evidence" value="ECO:0007669"/>
    <property type="project" value="TreeGrafter"/>
</dbReference>
<accession>A0A401SBY0</accession>
<dbReference type="InterPro" id="IPR036179">
    <property type="entry name" value="Ig-like_dom_sf"/>
</dbReference>